<evidence type="ECO:0000256" key="18">
    <source>
        <dbReference type="SAM" id="MobiDB-lite"/>
    </source>
</evidence>
<dbReference type="GO" id="GO:0031966">
    <property type="term" value="C:mitochondrial membrane"/>
    <property type="evidence" value="ECO:0007669"/>
    <property type="project" value="UniProtKB-ARBA"/>
</dbReference>
<dbReference type="RefSeq" id="XP_055892432.1">
    <property type="nucleotide sequence ID" value="XM_056036457.1"/>
</dbReference>
<dbReference type="GO" id="GO:0020037">
    <property type="term" value="F:heme binding"/>
    <property type="evidence" value="ECO:0007669"/>
    <property type="project" value="TreeGrafter"/>
</dbReference>
<dbReference type="CDD" id="cd17398">
    <property type="entry name" value="MFS_FLVCR_like"/>
    <property type="match status" value="1"/>
</dbReference>
<dbReference type="GO" id="GO:0043249">
    <property type="term" value="P:erythrocyte maturation"/>
    <property type="evidence" value="ECO:0007669"/>
    <property type="project" value="UniProtKB-KW"/>
</dbReference>
<keyword evidence="21" id="KW-1185">Reference proteome</keyword>
<feature type="region of interest" description="Disordered" evidence="18">
    <location>
        <begin position="20"/>
        <end position="152"/>
    </location>
</feature>
<comment type="similarity">
    <text evidence="14">Belongs to the major facilitator superfamily. Feline leukemia virus subgroup C receptor (TC 2.A.1.28.1) family.</text>
</comment>
<sequence>MDVLDRKVFCQQSIEPEEGQRNLAFVSDEVPSSDTVALPEVQNNKYRFSDHKLEKDSEKKDSKEKDSEEKDSKEKDSEEKDSKEKDSEEKDSEEKDSKKRVTKDNALLDKVSSSNTSDLNVDDASDSNNQKESDYNTGVVSDKAGSYNEKNSHTDAVLDEMATYKESKTIAEVVPEKKTEDKESGLTAETVTEKKPDGEEGKQKGKLQFENGETNLALLSGKGELSPSTDTNSVIKVYRRRYLMLGLFCFFSFSNAYQWIHLNIISNVLSSYYNESLPTDTYQRNTAIDWLSMIYMLVYIPLIIPATWFLDKKGLRKCCIVGSLLNLIGAALKCASVAPERFPLLMAAQTICAISQLFILGIPARLAAVWFGPNEVSTATSLGVFGNQIGIALGFLLPPILVPYSDYTEDMTLGFYIMFGSGAFVIAVIFILICIFFQDKPPQPPSRAQQLSVEAAINENYLGSLLRLLKNPGFLILTVAYGCNTGSFYAISTLLNTIVLNYFPGEEENAGRIGLTIIVLGIIGSVMAGILLDKTKAFKATTVGIYVLSLASTIAFTFTLGFKEIAVVFVTAGALGCFMTGYLPVGFEFAAELTFPESEATSSGLINASAQVFGIILTLGMRAMMDSISVLSANITMCSILLFGTIITCIIKADYKRQAAGKTCTDISQEIIVISDSNKMI</sequence>
<gene>
    <name evidence="22 23 24 25 26" type="primary">LOC106071929</name>
</gene>
<dbReference type="InterPro" id="IPR036259">
    <property type="entry name" value="MFS_trans_sf"/>
</dbReference>
<dbReference type="GO" id="GO:0005886">
    <property type="term" value="C:plasma membrane"/>
    <property type="evidence" value="ECO:0007669"/>
    <property type="project" value="UniProtKB-SubCell"/>
</dbReference>
<dbReference type="InterPro" id="IPR020846">
    <property type="entry name" value="MFS_dom"/>
</dbReference>
<evidence type="ECO:0000256" key="17">
    <source>
        <dbReference type="ARBA" id="ARBA00080886"/>
    </source>
</evidence>
<feature type="compositionally biased region" description="Polar residues" evidence="18">
    <location>
        <begin position="30"/>
        <end position="46"/>
    </location>
</feature>
<evidence type="ECO:0000256" key="14">
    <source>
        <dbReference type="ARBA" id="ARBA00046338"/>
    </source>
</evidence>
<feature type="transmembrane region" description="Helical" evidence="19">
    <location>
        <begin position="290"/>
        <end position="311"/>
    </location>
</feature>
<keyword evidence="7" id="KW-0265">Erythrocyte maturation</keyword>
<dbReference type="AlphaFoldDB" id="A0A9W3AYZ0"/>
<dbReference type="OrthoDB" id="422206at2759"/>
<accession>A0A9W3AYZ0</accession>
<dbReference type="GeneID" id="106071929"/>
<dbReference type="GO" id="GO:0006783">
    <property type="term" value="P:heme biosynthetic process"/>
    <property type="evidence" value="ECO:0007669"/>
    <property type="project" value="UniProtKB-ARBA"/>
</dbReference>
<evidence type="ECO:0000256" key="13">
    <source>
        <dbReference type="ARBA" id="ARBA00045087"/>
    </source>
</evidence>
<feature type="compositionally biased region" description="Basic and acidic residues" evidence="18">
    <location>
        <begin position="47"/>
        <end position="107"/>
    </location>
</feature>
<evidence type="ECO:0000256" key="11">
    <source>
        <dbReference type="ARBA" id="ARBA00035075"/>
    </source>
</evidence>
<dbReference type="SUPFAM" id="SSF103473">
    <property type="entry name" value="MFS general substrate transporter"/>
    <property type="match status" value="1"/>
</dbReference>
<evidence type="ECO:0000256" key="8">
    <source>
        <dbReference type="ARBA" id="ARBA00023136"/>
    </source>
</evidence>
<dbReference type="OMA" id="IRMSIMI"/>
<feature type="compositionally biased region" description="Basic and acidic residues" evidence="18">
    <location>
        <begin position="191"/>
        <end position="203"/>
    </location>
</feature>
<keyword evidence="6 19" id="KW-1133">Transmembrane helix</keyword>
<dbReference type="Gene3D" id="1.20.1250.20">
    <property type="entry name" value="MFS general substrate transporter like domains"/>
    <property type="match status" value="1"/>
</dbReference>
<dbReference type="Pfam" id="PF07690">
    <property type="entry name" value="MFS_1"/>
    <property type="match status" value="1"/>
</dbReference>
<evidence type="ECO:0000256" key="9">
    <source>
        <dbReference type="ARBA" id="ARBA00023170"/>
    </source>
</evidence>
<dbReference type="FunFam" id="1.20.1250.20:FF:000184">
    <property type="entry name" value="Feline leukemia virus subgroup C receptor-related protein 1"/>
    <property type="match status" value="1"/>
</dbReference>
<keyword evidence="10" id="KW-0325">Glycoprotein</keyword>
<name>A0A9W3AYZ0_BIOGL</name>
<feature type="transmembrane region" description="Helical" evidence="19">
    <location>
        <begin position="543"/>
        <end position="560"/>
    </location>
</feature>
<evidence type="ECO:0000256" key="10">
    <source>
        <dbReference type="ARBA" id="ARBA00023180"/>
    </source>
</evidence>
<evidence type="ECO:0000313" key="25">
    <source>
        <dbReference type="RefSeq" id="XP_055892435.1"/>
    </source>
</evidence>
<proteinExistence type="inferred from homology"/>
<evidence type="ECO:0000259" key="20">
    <source>
        <dbReference type="PROSITE" id="PS50850"/>
    </source>
</evidence>
<dbReference type="GO" id="GO:0097037">
    <property type="term" value="P:heme export"/>
    <property type="evidence" value="ECO:0007669"/>
    <property type="project" value="TreeGrafter"/>
</dbReference>
<reference evidence="22 23" key="1">
    <citation type="submission" date="2025-04" db="UniProtKB">
        <authorList>
            <consortium name="RefSeq"/>
        </authorList>
    </citation>
    <scope>IDENTIFICATION</scope>
</reference>
<dbReference type="RefSeq" id="XP_055892435.1">
    <property type="nucleotide sequence ID" value="XM_056036460.1"/>
</dbReference>
<keyword evidence="2" id="KW-0813">Transport</keyword>
<feature type="transmembrane region" description="Helical" evidence="19">
    <location>
        <begin position="474"/>
        <end position="498"/>
    </location>
</feature>
<dbReference type="InterPro" id="IPR049680">
    <property type="entry name" value="FLVCR1-2_SLC49-like"/>
</dbReference>
<dbReference type="InterPro" id="IPR011701">
    <property type="entry name" value="MFS"/>
</dbReference>
<evidence type="ECO:0000256" key="1">
    <source>
        <dbReference type="ARBA" id="ARBA00004651"/>
    </source>
</evidence>
<evidence type="ECO:0000313" key="23">
    <source>
        <dbReference type="RefSeq" id="XP_055892433.1"/>
    </source>
</evidence>
<feature type="transmembrane region" description="Helical" evidence="19">
    <location>
        <begin position="605"/>
        <end position="625"/>
    </location>
</feature>
<dbReference type="RefSeq" id="XP_055892436.1">
    <property type="nucleotide sequence ID" value="XM_056036461.1"/>
</dbReference>
<evidence type="ECO:0000256" key="2">
    <source>
        <dbReference type="ARBA" id="ARBA00022448"/>
    </source>
</evidence>
<dbReference type="Proteomes" id="UP001165740">
    <property type="component" value="Chromosome 7"/>
</dbReference>
<keyword evidence="4" id="KW-0597">Phosphoprotein</keyword>
<comment type="catalytic activity">
    <reaction evidence="12">
        <text>choline(out) = choline(in)</text>
        <dbReference type="Rhea" id="RHEA:32751"/>
        <dbReference type="ChEBI" id="CHEBI:15354"/>
    </reaction>
</comment>
<evidence type="ECO:0000313" key="22">
    <source>
        <dbReference type="RefSeq" id="XP_055892432.1"/>
    </source>
</evidence>
<protein>
    <recommendedName>
        <fullName evidence="16">Choline/ethanolamine transporter FLVCR1</fullName>
    </recommendedName>
    <alternativeName>
        <fullName evidence="17">Heme transporter FLVCR1</fullName>
    </alternativeName>
</protein>
<keyword evidence="3" id="KW-1003">Cell membrane</keyword>
<dbReference type="GO" id="GO:0015232">
    <property type="term" value="F:heme transmembrane transporter activity"/>
    <property type="evidence" value="ECO:0007669"/>
    <property type="project" value="UniProtKB-ARBA"/>
</dbReference>
<feature type="compositionally biased region" description="Basic and acidic residues" evidence="18">
    <location>
        <begin position="175"/>
        <end position="184"/>
    </location>
</feature>
<dbReference type="PANTHER" id="PTHR10924:SF4">
    <property type="entry name" value="GH15861P"/>
    <property type="match status" value="1"/>
</dbReference>
<evidence type="ECO:0000256" key="15">
    <source>
        <dbReference type="ARBA" id="ARBA00060240"/>
    </source>
</evidence>
<dbReference type="RefSeq" id="XP_055892434.1">
    <property type="nucleotide sequence ID" value="XM_056036459.1"/>
</dbReference>
<feature type="transmembrane region" description="Helical" evidence="19">
    <location>
        <begin position="631"/>
        <end position="651"/>
    </location>
</feature>
<dbReference type="RefSeq" id="XP_055892433.1">
    <property type="nucleotide sequence ID" value="XM_056036458.1"/>
</dbReference>
<comment type="function">
    <text evidence="15">Uniporter that mediates the transport of extracellular choline and ethanolamine into cells, thereby playing a key role in phospholipid biosynthesis. Choline and ethanolamine are the precursors of phosphatidylcholine and phosphatidylethanolamine, respectively, the two most abundant phospholipids. Transport is not coupled with proton transport and is exclusively driven by the choline (or ethanolamine) gradient across the plasma membrane. Also acts as a heme b transporter that mediates heme efflux from the cytoplasm to the extracellular compartment.</text>
</comment>
<keyword evidence="5 19" id="KW-0812">Transmembrane</keyword>
<feature type="transmembrane region" description="Helical" evidence="19">
    <location>
        <begin position="382"/>
        <end position="401"/>
    </location>
</feature>
<keyword evidence="8 19" id="KW-0472">Membrane</keyword>
<evidence type="ECO:0000256" key="19">
    <source>
        <dbReference type="SAM" id="Phobius"/>
    </source>
</evidence>
<dbReference type="PANTHER" id="PTHR10924">
    <property type="entry name" value="MAJOR FACILITATOR SUPERFAMILY PROTEIN-RELATED"/>
    <property type="match status" value="1"/>
</dbReference>
<evidence type="ECO:0000313" key="21">
    <source>
        <dbReference type="Proteomes" id="UP001165740"/>
    </source>
</evidence>
<comment type="catalytic activity">
    <reaction evidence="13">
        <text>ethanolamine(in) = ethanolamine(out)</text>
        <dbReference type="Rhea" id="RHEA:32747"/>
        <dbReference type="ChEBI" id="CHEBI:57603"/>
    </reaction>
</comment>
<dbReference type="PROSITE" id="PS50850">
    <property type="entry name" value="MFS"/>
    <property type="match status" value="1"/>
</dbReference>
<evidence type="ECO:0000313" key="24">
    <source>
        <dbReference type="RefSeq" id="XP_055892434.1"/>
    </source>
</evidence>
<evidence type="ECO:0000256" key="16">
    <source>
        <dbReference type="ARBA" id="ARBA00068050"/>
    </source>
</evidence>
<comment type="subcellular location">
    <subcellularLocation>
        <location evidence="1">Cell membrane</location>
        <topology evidence="1">Multi-pass membrane protein</topology>
    </subcellularLocation>
</comment>
<feature type="transmembrane region" description="Helical" evidence="19">
    <location>
        <begin position="318"/>
        <end position="338"/>
    </location>
</feature>
<feature type="transmembrane region" description="Helical" evidence="19">
    <location>
        <begin position="566"/>
        <end position="585"/>
    </location>
</feature>
<evidence type="ECO:0000256" key="12">
    <source>
        <dbReference type="ARBA" id="ARBA00036811"/>
    </source>
</evidence>
<evidence type="ECO:0000256" key="7">
    <source>
        <dbReference type="ARBA" id="ARBA00023057"/>
    </source>
</evidence>
<feature type="domain" description="Major facilitator superfamily (MFS) profile" evidence="20">
    <location>
        <begin position="247"/>
        <end position="656"/>
    </location>
</feature>
<evidence type="ECO:0000313" key="26">
    <source>
        <dbReference type="RefSeq" id="XP_055892436.1"/>
    </source>
</evidence>
<feature type="transmembrane region" description="Helical" evidence="19">
    <location>
        <begin position="242"/>
        <end position="260"/>
    </location>
</feature>
<feature type="transmembrane region" description="Helical" evidence="19">
    <location>
        <begin position="510"/>
        <end position="531"/>
    </location>
</feature>
<organism evidence="21 22">
    <name type="scientific">Biomphalaria glabrata</name>
    <name type="common">Bloodfluke planorb</name>
    <name type="synonym">Freshwater snail</name>
    <dbReference type="NCBI Taxonomy" id="6526"/>
    <lineage>
        <taxon>Eukaryota</taxon>
        <taxon>Metazoa</taxon>
        <taxon>Spiralia</taxon>
        <taxon>Lophotrochozoa</taxon>
        <taxon>Mollusca</taxon>
        <taxon>Gastropoda</taxon>
        <taxon>Heterobranchia</taxon>
        <taxon>Euthyneura</taxon>
        <taxon>Panpulmonata</taxon>
        <taxon>Hygrophila</taxon>
        <taxon>Lymnaeoidea</taxon>
        <taxon>Planorbidae</taxon>
        <taxon>Biomphalaria</taxon>
    </lineage>
</organism>
<evidence type="ECO:0000256" key="6">
    <source>
        <dbReference type="ARBA" id="ARBA00022989"/>
    </source>
</evidence>
<feature type="region of interest" description="Disordered" evidence="18">
    <location>
        <begin position="175"/>
        <end position="205"/>
    </location>
</feature>
<evidence type="ECO:0000256" key="4">
    <source>
        <dbReference type="ARBA" id="ARBA00022553"/>
    </source>
</evidence>
<comment type="catalytic activity">
    <reaction evidence="11">
        <text>heme b(in) = heme b(out)</text>
        <dbReference type="Rhea" id="RHEA:75443"/>
        <dbReference type="ChEBI" id="CHEBI:60344"/>
    </reaction>
</comment>
<keyword evidence="9" id="KW-0675">Receptor</keyword>
<feature type="transmembrane region" description="Helical" evidence="19">
    <location>
        <begin position="344"/>
        <end position="370"/>
    </location>
</feature>
<evidence type="ECO:0000256" key="3">
    <source>
        <dbReference type="ARBA" id="ARBA00022475"/>
    </source>
</evidence>
<evidence type="ECO:0000256" key="5">
    <source>
        <dbReference type="ARBA" id="ARBA00022692"/>
    </source>
</evidence>
<feature type="transmembrane region" description="Helical" evidence="19">
    <location>
        <begin position="413"/>
        <end position="437"/>
    </location>
</feature>